<comment type="caution">
    <text evidence="1">The sequence shown here is derived from an EMBL/GenBank/DDBJ whole genome shotgun (WGS) entry which is preliminary data.</text>
</comment>
<dbReference type="Proteomes" id="UP000299102">
    <property type="component" value="Unassembled WGS sequence"/>
</dbReference>
<sequence length="97" mass="10880">MTFDKQSLRNLIIYAHYERQEFAGRDLICYDNLSARSRLLRPTSFLHRMRQTRAGGGDATSASRASTRESFHAALSTKSATCYGLGYGCYATLFADN</sequence>
<evidence type="ECO:0000313" key="1">
    <source>
        <dbReference type="EMBL" id="GBP73256.1"/>
    </source>
</evidence>
<protein>
    <submittedName>
        <fullName evidence="1">Uncharacterized protein</fullName>
    </submittedName>
</protein>
<dbReference type="EMBL" id="BGZK01001167">
    <property type="protein sequence ID" value="GBP73256.1"/>
    <property type="molecule type" value="Genomic_DNA"/>
</dbReference>
<proteinExistence type="predicted"/>
<keyword evidence="2" id="KW-1185">Reference proteome</keyword>
<dbReference type="AlphaFoldDB" id="A0A4C1YB11"/>
<gene>
    <name evidence="1" type="ORF">EVAR_55022_1</name>
</gene>
<reference evidence="1 2" key="1">
    <citation type="journal article" date="2019" name="Commun. Biol.">
        <title>The bagworm genome reveals a unique fibroin gene that provides high tensile strength.</title>
        <authorList>
            <person name="Kono N."/>
            <person name="Nakamura H."/>
            <person name="Ohtoshi R."/>
            <person name="Tomita M."/>
            <person name="Numata K."/>
            <person name="Arakawa K."/>
        </authorList>
    </citation>
    <scope>NUCLEOTIDE SEQUENCE [LARGE SCALE GENOMIC DNA]</scope>
</reference>
<name>A0A4C1YB11_EUMVA</name>
<evidence type="ECO:0000313" key="2">
    <source>
        <dbReference type="Proteomes" id="UP000299102"/>
    </source>
</evidence>
<accession>A0A4C1YB11</accession>
<organism evidence="1 2">
    <name type="scientific">Eumeta variegata</name>
    <name type="common">Bagworm moth</name>
    <name type="synonym">Eumeta japonica</name>
    <dbReference type="NCBI Taxonomy" id="151549"/>
    <lineage>
        <taxon>Eukaryota</taxon>
        <taxon>Metazoa</taxon>
        <taxon>Ecdysozoa</taxon>
        <taxon>Arthropoda</taxon>
        <taxon>Hexapoda</taxon>
        <taxon>Insecta</taxon>
        <taxon>Pterygota</taxon>
        <taxon>Neoptera</taxon>
        <taxon>Endopterygota</taxon>
        <taxon>Lepidoptera</taxon>
        <taxon>Glossata</taxon>
        <taxon>Ditrysia</taxon>
        <taxon>Tineoidea</taxon>
        <taxon>Psychidae</taxon>
        <taxon>Oiketicinae</taxon>
        <taxon>Eumeta</taxon>
    </lineage>
</organism>